<accession>A0A9P1IPV1</accession>
<dbReference type="PANTHER" id="PTHR45984:SF1">
    <property type="entry name" value="SPAG1 AXONEMAL DYNEIN ASSEMBLY FACTOR"/>
    <property type="match status" value="1"/>
</dbReference>
<dbReference type="EMBL" id="CANHGI010000004">
    <property type="protein sequence ID" value="CAI5448184.1"/>
    <property type="molecule type" value="Genomic_DNA"/>
</dbReference>
<dbReference type="GO" id="GO:0006626">
    <property type="term" value="P:protein targeting to mitochondrion"/>
    <property type="evidence" value="ECO:0007669"/>
    <property type="project" value="TreeGrafter"/>
</dbReference>
<dbReference type="GO" id="GO:0005829">
    <property type="term" value="C:cytosol"/>
    <property type="evidence" value="ECO:0007669"/>
    <property type="project" value="TreeGrafter"/>
</dbReference>
<dbReference type="SUPFAM" id="SSF48452">
    <property type="entry name" value="TPR-like"/>
    <property type="match status" value="1"/>
</dbReference>
<dbReference type="InterPro" id="IPR051982">
    <property type="entry name" value="CiliaryAsmbly_MitoImport"/>
</dbReference>
<dbReference type="InterPro" id="IPR011990">
    <property type="entry name" value="TPR-like_helical_dom_sf"/>
</dbReference>
<protein>
    <recommendedName>
        <fullName evidence="5">RNA-polymerase II-associated protein 3-like C-terminal domain-containing protein</fullName>
    </recommendedName>
</protein>
<evidence type="ECO:0000256" key="2">
    <source>
        <dbReference type="ARBA" id="ARBA00022490"/>
    </source>
</evidence>
<comment type="subcellular location">
    <subcellularLocation>
        <location evidence="1">Cytoplasm</location>
    </subcellularLocation>
</comment>
<evidence type="ECO:0000313" key="6">
    <source>
        <dbReference type="EMBL" id="CAI5448184.1"/>
    </source>
</evidence>
<keyword evidence="4" id="KW-0802">TPR repeat</keyword>
<dbReference type="Gene3D" id="1.25.40.10">
    <property type="entry name" value="Tetratricopeptide repeat domain"/>
    <property type="match status" value="1"/>
</dbReference>
<dbReference type="OrthoDB" id="245563at2759"/>
<dbReference type="Proteomes" id="UP001152747">
    <property type="component" value="Unassembled WGS sequence"/>
</dbReference>
<reference evidence="6" key="1">
    <citation type="submission" date="2022-11" db="EMBL/GenBank/DDBJ databases">
        <authorList>
            <person name="Kikuchi T."/>
        </authorList>
    </citation>
    <scope>NUCLEOTIDE SEQUENCE</scope>
    <source>
        <strain evidence="6">PS1010</strain>
    </source>
</reference>
<dbReference type="InterPro" id="IPR025986">
    <property type="entry name" value="RPAP3-like_C"/>
</dbReference>
<evidence type="ECO:0000256" key="3">
    <source>
        <dbReference type="ARBA" id="ARBA00022737"/>
    </source>
</evidence>
<comment type="caution">
    <text evidence="6">The sequence shown here is derived from an EMBL/GenBank/DDBJ whole genome shotgun (WGS) entry which is preliminary data.</text>
</comment>
<feature type="domain" description="RNA-polymerase II-associated protein 3-like C-terminal" evidence="5">
    <location>
        <begin position="116"/>
        <end position="205"/>
    </location>
</feature>
<evidence type="ECO:0000256" key="4">
    <source>
        <dbReference type="ARBA" id="ARBA00022803"/>
    </source>
</evidence>
<evidence type="ECO:0000259" key="5">
    <source>
        <dbReference type="Pfam" id="PF13877"/>
    </source>
</evidence>
<proteinExistence type="predicted"/>
<dbReference type="Pfam" id="PF13877">
    <property type="entry name" value="RPAP3_C"/>
    <property type="match status" value="1"/>
</dbReference>
<dbReference type="GO" id="GO:0031072">
    <property type="term" value="F:heat shock protein binding"/>
    <property type="evidence" value="ECO:0007669"/>
    <property type="project" value="TreeGrafter"/>
</dbReference>
<organism evidence="6 7">
    <name type="scientific">Caenorhabditis angaria</name>
    <dbReference type="NCBI Taxonomy" id="860376"/>
    <lineage>
        <taxon>Eukaryota</taxon>
        <taxon>Metazoa</taxon>
        <taxon>Ecdysozoa</taxon>
        <taxon>Nematoda</taxon>
        <taxon>Chromadorea</taxon>
        <taxon>Rhabditida</taxon>
        <taxon>Rhabditina</taxon>
        <taxon>Rhabditomorpha</taxon>
        <taxon>Rhabditoidea</taxon>
        <taxon>Rhabditidae</taxon>
        <taxon>Peloderinae</taxon>
        <taxon>Caenorhabditis</taxon>
    </lineage>
</organism>
<dbReference type="AlphaFoldDB" id="A0A9P1IPV1"/>
<sequence>MDCTEAISMDPTIFKNFYRRAVALKNLGIFEEAEKDLKKCLELTNNQAATALLQEVRGKKNLKIIEMFATERDDYLSSNEKFEEIPIVCEEPSTSSSTSQEIIIEAIKEKAIPKRPMNYGEFATSLVYLQDQPIVLAKYFMEIDPNRYHFLFDDLINDGQASDIFYALSQYLRCFPQNSPEVAERLLKLAEVERFDMLIMFLRPHAKGYISDICKFLSEQDSKLVMETYLKG</sequence>
<evidence type="ECO:0000256" key="1">
    <source>
        <dbReference type="ARBA" id="ARBA00004496"/>
    </source>
</evidence>
<evidence type="ECO:0000313" key="7">
    <source>
        <dbReference type="Proteomes" id="UP001152747"/>
    </source>
</evidence>
<dbReference type="GO" id="GO:0005739">
    <property type="term" value="C:mitochondrion"/>
    <property type="evidence" value="ECO:0007669"/>
    <property type="project" value="TreeGrafter"/>
</dbReference>
<keyword evidence="2" id="KW-0963">Cytoplasm</keyword>
<gene>
    <name evidence="6" type="ORF">CAMP_LOCUS10821</name>
</gene>
<keyword evidence="3" id="KW-0677">Repeat</keyword>
<dbReference type="PANTHER" id="PTHR45984">
    <property type="entry name" value="RNA (RNA) POLYMERASE II ASSOCIATED PROTEIN HOMOLOG"/>
    <property type="match status" value="1"/>
</dbReference>
<keyword evidence="7" id="KW-1185">Reference proteome</keyword>
<name>A0A9P1IPV1_9PELO</name>